<dbReference type="InParanoid" id="A0A0C3DUA8"/>
<sequence length="119" mass="12907">MGDGRSARNSQGKRNSEKGMTTRLVLSGGSQTAAPDKTQQTGIRGERREPAQSVMNSVLMCRAPKYSPSKSEHGRRPTFLAQYCPSHGGHFLYMPPLMPQLCPGAAYPPFGSPAEYGSY</sequence>
<gene>
    <name evidence="2" type="ORF">OIDMADRAFT_141361</name>
</gene>
<name>A0A0C3DUA8_OIDMZ</name>
<feature type="region of interest" description="Disordered" evidence="1">
    <location>
        <begin position="1"/>
        <end position="56"/>
    </location>
</feature>
<dbReference type="EMBL" id="KN832871">
    <property type="protein sequence ID" value="KIN05643.1"/>
    <property type="molecule type" value="Genomic_DNA"/>
</dbReference>
<accession>A0A0C3DUA8</accession>
<evidence type="ECO:0000256" key="1">
    <source>
        <dbReference type="SAM" id="MobiDB-lite"/>
    </source>
</evidence>
<keyword evidence="3" id="KW-1185">Reference proteome</keyword>
<dbReference type="HOGENOM" id="CLU_2062159_0_0_1"/>
<evidence type="ECO:0000313" key="2">
    <source>
        <dbReference type="EMBL" id="KIN05643.1"/>
    </source>
</evidence>
<organism evidence="2 3">
    <name type="scientific">Oidiodendron maius (strain Zn)</name>
    <dbReference type="NCBI Taxonomy" id="913774"/>
    <lineage>
        <taxon>Eukaryota</taxon>
        <taxon>Fungi</taxon>
        <taxon>Dikarya</taxon>
        <taxon>Ascomycota</taxon>
        <taxon>Pezizomycotina</taxon>
        <taxon>Leotiomycetes</taxon>
        <taxon>Leotiomycetes incertae sedis</taxon>
        <taxon>Myxotrichaceae</taxon>
        <taxon>Oidiodendron</taxon>
    </lineage>
</organism>
<dbReference type="Proteomes" id="UP000054321">
    <property type="component" value="Unassembled WGS sequence"/>
</dbReference>
<feature type="compositionally biased region" description="Polar residues" evidence="1">
    <location>
        <begin position="28"/>
        <end position="42"/>
    </location>
</feature>
<reference evidence="3" key="2">
    <citation type="submission" date="2015-01" db="EMBL/GenBank/DDBJ databases">
        <title>Evolutionary Origins and Diversification of the Mycorrhizal Mutualists.</title>
        <authorList>
            <consortium name="DOE Joint Genome Institute"/>
            <consortium name="Mycorrhizal Genomics Consortium"/>
            <person name="Kohler A."/>
            <person name="Kuo A."/>
            <person name="Nagy L.G."/>
            <person name="Floudas D."/>
            <person name="Copeland A."/>
            <person name="Barry K.W."/>
            <person name="Cichocki N."/>
            <person name="Veneault-Fourrey C."/>
            <person name="LaButti K."/>
            <person name="Lindquist E.A."/>
            <person name="Lipzen A."/>
            <person name="Lundell T."/>
            <person name="Morin E."/>
            <person name="Murat C."/>
            <person name="Riley R."/>
            <person name="Ohm R."/>
            <person name="Sun H."/>
            <person name="Tunlid A."/>
            <person name="Henrissat B."/>
            <person name="Grigoriev I.V."/>
            <person name="Hibbett D.S."/>
            <person name="Martin F."/>
        </authorList>
    </citation>
    <scope>NUCLEOTIDE SEQUENCE [LARGE SCALE GENOMIC DNA]</scope>
    <source>
        <strain evidence="3">Zn</strain>
    </source>
</reference>
<evidence type="ECO:0000313" key="3">
    <source>
        <dbReference type="Proteomes" id="UP000054321"/>
    </source>
</evidence>
<proteinExistence type="predicted"/>
<protein>
    <submittedName>
        <fullName evidence="2">Uncharacterized protein</fullName>
    </submittedName>
</protein>
<reference evidence="2 3" key="1">
    <citation type="submission" date="2014-04" db="EMBL/GenBank/DDBJ databases">
        <authorList>
            <consortium name="DOE Joint Genome Institute"/>
            <person name="Kuo A."/>
            <person name="Martino E."/>
            <person name="Perotto S."/>
            <person name="Kohler A."/>
            <person name="Nagy L.G."/>
            <person name="Floudas D."/>
            <person name="Copeland A."/>
            <person name="Barry K.W."/>
            <person name="Cichocki N."/>
            <person name="Veneault-Fourrey C."/>
            <person name="LaButti K."/>
            <person name="Lindquist E.A."/>
            <person name="Lipzen A."/>
            <person name="Lundell T."/>
            <person name="Morin E."/>
            <person name="Murat C."/>
            <person name="Sun H."/>
            <person name="Tunlid A."/>
            <person name="Henrissat B."/>
            <person name="Grigoriev I.V."/>
            <person name="Hibbett D.S."/>
            <person name="Martin F."/>
            <person name="Nordberg H.P."/>
            <person name="Cantor M.N."/>
            <person name="Hua S.X."/>
        </authorList>
    </citation>
    <scope>NUCLEOTIDE SEQUENCE [LARGE SCALE GENOMIC DNA]</scope>
    <source>
        <strain evidence="2 3">Zn</strain>
    </source>
</reference>
<dbReference type="AlphaFoldDB" id="A0A0C3DUA8"/>